<feature type="region of interest" description="Disordered" evidence="1">
    <location>
        <begin position="40"/>
        <end position="74"/>
    </location>
</feature>
<dbReference type="AlphaFoldDB" id="A0A840QF13"/>
<organism evidence="3 4">
    <name type="scientific">Saccharopolyspora phatthalungensis</name>
    <dbReference type="NCBI Taxonomy" id="664693"/>
    <lineage>
        <taxon>Bacteria</taxon>
        <taxon>Bacillati</taxon>
        <taxon>Actinomycetota</taxon>
        <taxon>Actinomycetes</taxon>
        <taxon>Pseudonocardiales</taxon>
        <taxon>Pseudonocardiaceae</taxon>
        <taxon>Saccharopolyspora</taxon>
    </lineage>
</organism>
<feature type="chain" id="PRO_5032559840" description="Secreted protein" evidence="2">
    <location>
        <begin position="28"/>
        <end position="86"/>
    </location>
</feature>
<protein>
    <recommendedName>
        <fullName evidence="5">Secreted protein</fullName>
    </recommendedName>
</protein>
<gene>
    <name evidence="3" type="ORF">BJ970_006615</name>
</gene>
<dbReference type="Proteomes" id="UP000584374">
    <property type="component" value="Unassembled WGS sequence"/>
</dbReference>
<proteinExistence type="predicted"/>
<keyword evidence="4" id="KW-1185">Reference proteome</keyword>
<keyword evidence="2" id="KW-0732">Signal</keyword>
<evidence type="ECO:0000256" key="1">
    <source>
        <dbReference type="SAM" id="MobiDB-lite"/>
    </source>
</evidence>
<reference evidence="3 4" key="1">
    <citation type="submission" date="2020-08" db="EMBL/GenBank/DDBJ databases">
        <title>Sequencing the genomes of 1000 actinobacteria strains.</title>
        <authorList>
            <person name="Klenk H.-P."/>
        </authorList>
    </citation>
    <scope>NUCLEOTIDE SEQUENCE [LARGE SCALE GENOMIC DNA]</scope>
    <source>
        <strain evidence="3 4">DSM 45584</strain>
    </source>
</reference>
<dbReference type="RefSeq" id="WP_184731169.1">
    <property type="nucleotide sequence ID" value="NZ_JACHIW010000002.1"/>
</dbReference>
<evidence type="ECO:0008006" key="5">
    <source>
        <dbReference type="Google" id="ProtNLM"/>
    </source>
</evidence>
<evidence type="ECO:0000313" key="4">
    <source>
        <dbReference type="Proteomes" id="UP000584374"/>
    </source>
</evidence>
<accession>A0A840QF13</accession>
<name>A0A840QF13_9PSEU</name>
<dbReference type="EMBL" id="JACHIW010000002">
    <property type="protein sequence ID" value="MBB5159016.1"/>
    <property type="molecule type" value="Genomic_DNA"/>
</dbReference>
<feature type="signal peptide" evidence="2">
    <location>
        <begin position="1"/>
        <end position="27"/>
    </location>
</feature>
<evidence type="ECO:0000313" key="3">
    <source>
        <dbReference type="EMBL" id="MBB5159016.1"/>
    </source>
</evidence>
<comment type="caution">
    <text evidence="3">The sequence shown here is derived from an EMBL/GenBank/DDBJ whole genome shotgun (WGS) entry which is preliminary data.</text>
</comment>
<sequence length="86" mass="8200">MRTDARAVVGLVLAAFLTLGLGGVASAAVNDSLGVAATQHVVQPISGHDHGNHNSNPGNSGGNPGSNAGNNAGNGLGAAGGTFWVG</sequence>
<evidence type="ECO:0000256" key="2">
    <source>
        <dbReference type="SAM" id="SignalP"/>
    </source>
</evidence>